<organism evidence="1 2">
    <name type="scientific">Rhododendron molle</name>
    <name type="common">Chinese azalea</name>
    <name type="synonym">Azalea mollis</name>
    <dbReference type="NCBI Taxonomy" id="49168"/>
    <lineage>
        <taxon>Eukaryota</taxon>
        <taxon>Viridiplantae</taxon>
        <taxon>Streptophyta</taxon>
        <taxon>Embryophyta</taxon>
        <taxon>Tracheophyta</taxon>
        <taxon>Spermatophyta</taxon>
        <taxon>Magnoliopsida</taxon>
        <taxon>eudicotyledons</taxon>
        <taxon>Gunneridae</taxon>
        <taxon>Pentapetalae</taxon>
        <taxon>asterids</taxon>
        <taxon>Ericales</taxon>
        <taxon>Ericaceae</taxon>
        <taxon>Ericoideae</taxon>
        <taxon>Rhodoreae</taxon>
        <taxon>Rhododendron</taxon>
    </lineage>
</organism>
<dbReference type="Proteomes" id="UP001062846">
    <property type="component" value="Chromosome 6"/>
</dbReference>
<proteinExistence type="predicted"/>
<keyword evidence="2" id="KW-1185">Reference proteome</keyword>
<gene>
    <name evidence="1" type="ORF">RHMOL_Rhmol06G0157100</name>
</gene>
<accession>A0ACC0ND04</accession>
<dbReference type="EMBL" id="CM046393">
    <property type="protein sequence ID" value="KAI8551080.1"/>
    <property type="molecule type" value="Genomic_DNA"/>
</dbReference>
<reference evidence="1" key="1">
    <citation type="submission" date="2022-02" db="EMBL/GenBank/DDBJ databases">
        <title>Plant Genome Project.</title>
        <authorList>
            <person name="Zhang R.-G."/>
        </authorList>
    </citation>
    <scope>NUCLEOTIDE SEQUENCE</scope>
    <source>
        <strain evidence="1">AT1</strain>
    </source>
</reference>
<evidence type="ECO:0000313" key="1">
    <source>
        <dbReference type="EMBL" id="KAI8551080.1"/>
    </source>
</evidence>
<protein>
    <submittedName>
        <fullName evidence="1">Uncharacterized protein</fullName>
    </submittedName>
</protein>
<comment type="caution">
    <text evidence="1">The sequence shown here is derived from an EMBL/GenBank/DDBJ whole genome shotgun (WGS) entry which is preliminary data.</text>
</comment>
<name>A0ACC0ND04_RHOML</name>
<sequence>MISPEKCPSMLIWSSRTIDKSSSLKEASEVISKVAFQAWHIWKERNDFVFNHLEREVLEQIDVAIPLGRDKGTAAMVVRNEVGELVDGSTTTFPVSSVLHGELEAIRRACYMVEGLKVSPVTIELNSRRAIELSVSELVPPWEVFEVVMDIRKMIQQKNLKMEWVKRSGSKIAHQVAAWASKGQLHHAWISNPSVSLLSLLYSDVFNSDM</sequence>
<evidence type="ECO:0000313" key="2">
    <source>
        <dbReference type="Proteomes" id="UP001062846"/>
    </source>
</evidence>